<proteinExistence type="predicted"/>
<evidence type="ECO:0000313" key="2">
    <source>
        <dbReference type="Proteomes" id="UP000188613"/>
    </source>
</evidence>
<organism evidence="1 2">
    <name type="scientific">Domibacillus epiphyticus</name>
    <dbReference type="NCBI Taxonomy" id="1714355"/>
    <lineage>
        <taxon>Bacteria</taxon>
        <taxon>Bacillati</taxon>
        <taxon>Bacillota</taxon>
        <taxon>Bacilli</taxon>
        <taxon>Bacillales</taxon>
        <taxon>Bacillaceae</taxon>
        <taxon>Domibacillus</taxon>
    </lineage>
</organism>
<protein>
    <submittedName>
        <fullName evidence="1">Uncharacterized protein</fullName>
    </submittedName>
</protein>
<comment type="caution">
    <text evidence="1">The sequence shown here is derived from an EMBL/GenBank/DDBJ whole genome shotgun (WGS) entry which is preliminary data.</text>
</comment>
<dbReference type="RefSeq" id="WP_076768072.1">
    <property type="nucleotide sequence ID" value="NZ_MSFI01000031.1"/>
</dbReference>
<name>A0A1V2A3Z8_9BACI</name>
<dbReference type="OrthoDB" id="2969716at2"/>
<dbReference type="EMBL" id="MSFI01000031">
    <property type="protein sequence ID" value="OMP65735.1"/>
    <property type="molecule type" value="Genomic_DNA"/>
</dbReference>
<dbReference type="Proteomes" id="UP000188613">
    <property type="component" value="Unassembled WGS sequence"/>
</dbReference>
<evidence type="ECO:0000313" key="1">
    <source>
        <dbReference type="EMBL" id="OMP65735.1"/>
    </source>
</evidence>
<gene>
    <name evidence="1" type="ORF">BTO28_15830</name>
</gene>
<dbReference type="AlphaFoldDB" id="A0A1V2A3Z8"/>
<reference evidence="1 2" key="1">
    <citation type="submission" date="2016-12" db="EMBL/GenBank/DDBJ databases">
        <title>Domibacillus sp. SAB 38T whole genome sequencing.</title>
        <authorList>
            <person name="Verma A."/>
            <person name="Ojha A.K."/>
            <person name="Krishnamurthi S."/>
        </authorList>
    </citation>
    <scope>NUCLEOTIDE SEQUENCE [LARGE SCALE GENOMIC DNA]</scope>
    <source>
        <strain evidence="1 2">SAB 38</strain>
    </source>
</reference>
<keyword evidence="2" id="KW-1185">Reference proteome</keyword>
<accession>A0A1V2A3Z8</accession>
<sequence length="77" mass="8261">MKTVYAELTVDEMKQSGDIETIVKEALQEHGIKVNGLTNNLPEQNKMLQEGVTIKKAGVQVQSDITSTGSGGMVSPD</sequence>